<keyword evidence="1" id="KW-1133">Transmembrane helix</keyword>
<dbReference type="PATRIC" id="fig|1619313.3.peg.1289"/>
<accession>A0A0U5L4S9</accession>
<dbReference type="Proteomes" id="UP000059419">
    <property type="component" value="Chromosome 1"/>
</dbReference>
<keyword evidence="3" id="KW-1185">Reference proteome</keyword>
<evidence type="ECO:0000256" key="1">
    <source>
        <dbReference type="SAM" id="Phobius"/>
    </source>
</evidence>
<keyword evidence="1" id="KW-0812">Transmembrane</keyword>
<protein>
    <submittedName>
        <fullName evidence="2">Putative membrane protein</fullName>
    </submittedName>
</protein>
<evidence type="ECO:0000313" key="2">
    <source>
        <dbReference type="EMBL" id="CUU23479.1"/>
    </source>
</evidence>
<dbReference type="Pfam" id="PF07214">
    <property type="entry name" value="DUF1418"/>
    <property type="match status" value="1"/>
</dbReference>
<organism evidence="2 3">
    <name type="scientific">Duffyella gerundensis</name>
    <dbReference type="NCBI Taxonomy" id="1619313"/>
    <lineage>
        <taxon>Bacteria</taxon>
        <taxon>Pseudomonadati</taxon>
        <taxon>Pseudomonadota</taxon>
        <taxon>Gammaproteobacteria</taxon>
        <taxon>Enterobacterales</taxon>
        <taxon>Erwiniaceae</taxon>
        <taxon>Duffyella</taxon>
    </lineage>
</organism>
<gene>
    <name evidence="2" type="ORF">EM595_1245</name>
</gene>
<feature type="transmembrane region" description="Helical" evidence="1">
    <location>
        <begin position="57"/>
        <end position="78"/>
    </location>
</feature>
<evidence type="ECO:0000313" key="3">
    <source>
        <dbReference type="Proteomes" id="UP000059419"/>
    </source>
</evidence>
<dbReference type="EMBL" id="LN907827">
    <property type="protein sequence ID" value="CUU23479.1"/>
    <property type="molecule type" value="Genomic_DNA"/>
</dbReference>
<feature type="transmembrane region" description="Helical" evidence="1">
    <location>
        <begin position="20"/>
        <end position="42"/>
    </location>
</feature>
<sequence length="105" mass="11229">MARNPQGAPRPPAAKSLASLPLPVLLLEGAGALMLVVAWIAFNDVLPLPDWLQGKTAARLLIAAAVCCMLPAAIIMMWRTAQIIAPQLFATSAPKKERDKHDADH</sequence>
<dbReference type="OrthoDB" id="6478907at2"/>
<name>A0A0U5L4S9_9GAMM</name>
<proteinExistence type="predicted"/>
<dbReference type="InterPro" id="IPR010815">
    <property type="entry name" value="DUF1418"/>
</dbReference>
<dbReference type="RefSeq" id="WP_067429094.1">
    <property type="nucleotide sequence ID" value="NZ_JACSXD010000006.1"/>
</dbReference>
<dbReference type="AlphaFoldDB" id="A0A0U5L4S9"/>
<reference evidence="3" key="1">
    <citation type="submission" date="2015-11" db="EMBL/GenBank/DDBJ databases">
        <authorList>
            <person name="Blom J."/>
        </authorList>
    </citation>
    <scope>NUCLEOTIDE SEQUENCE [LARGE SCALE GENOMIC DNA]</scope>
</reference>
<dbReference type="STRING" id="1619313.EM595_1245"/>
<dbReference type="KEGG" id="ege:EM595_1245"/>
<keyword evidence="1" id="KW-0472">Membrane</keyword>